<dbReference type="GeneID" id="68355669"/>
<sequence>MSCTTEEEAARAKRGGHPVCAGRRLPLRRQLSQVPITALGFLYVAATADVFVLAGEDARLLVYRAAAAGGLADVGDELVWTVAVFRDQDQDQDQDQPIHGLRVWQRDGRARALVWGASSVAVVDLDGVDGGREPRVLGAATAPDWIYDGAVSPWDPDRAALVTAHNDIIPLTCGGASDGLELGAATTSPSRPMLYSAQLAWLSPSCILVAAGTVFGDVVVWKCDLAAAAHTTICRLSGHEGSVYGVDISPALTLPDGTTMRLLASCSDDRTIRIWDVSDAETSGPTSAQPSATTETTGFRSSSPSCDDGAADRLVAVAMGHLSRIWGVKLGLAEPATLPDGTLCVYSFGEDATAQRWRLSLHPRRNGGDGALAGLAHEQAMSLHNGKHLWAGAVLCRPGTTTLLATGGGDGKICLVREPMTPVRPYPKHASSVSRDGVVTVDVQDILASLPRPPPSRSGRDIINRYDFLSADQILVSTTLGRLFVGSLIDGLAWEEIEVDDDVAGDVGLTYALRAVGNGAAVLGTTNGHILYFQRPRRLSRVVKVPGKVVDVGCVSAAPGRGAVDTSWVEIMVHLHGNPSSQYLTLDAPTGRVLRHEHTAGLDARFVAISAARMGDVLLMGSRHGWLSLLTRQEDAWRPVLDLAPRSRDGITAIVPLPPKANATLPSPYFVATSRDGKFRIYRVEWEGDGARCHLLHETSPPFGPMVEGAWFTRDAVPELILYGFRSKNFVIWNETRREEVATIDCGGAHRTFRPWFSASDPGHYRFAFTRTSKLAISSQARPIFRTLKAGTHGREIRALSSNGRYIASGAEDTSIRIWTCVSGRGQSRVRICHLASVKAHVTGIQQLRWAGDEYLFSSAGNEEFFVWRVRSLDSSYAGLAVVCEAVYSDKSATGDLRIMDFDVDGRSLSSGLLVTLAFSNSTFRTYQYGPDGGFKPLAHGVYTGACVTQVRHLGMCRDRLWVVTASTDGHMALWATQAQGNDQEGPTYVMTQAAQVHQSSIKGLDMTRQGQGYLIMTGGDDNALGVSAIGLAEDGSGHVIMRRGVVRSAHAAAINGVVWLAGEEGAVGVSVSNDQRVRAWRVCGTRVELVGSMCSGVADPGDVAQVCLGSVMVGGVGVEVWSWLDGKRSLSC</sequence>
<dbReference type="InterPro" id="IPR036322">
    <property type="entry name" value="WD40_repeat_dom_sf"/>
</dbReference>
<reference evidence="9" key="1">
    <citation type="submission" date="2021-09" db="EMBL/GenBank/DDBJ databases">
        <title>A high-quality genome of the endoparasitic fungus Hirsutella rhossiliensis with a comparison of Hirsutella genomes reveals transposable elements contributing to genome size variation.</title>
        <authorList>
            <person name="Lin R."/>
            <person name="Jiao Y."/>
            <person name="Sun X."/>
            <person name="Ling J."/>
            <person name="Xie B."/>
            <person name="Cheng X."/>
        </authorList>
    </citation>
    <scope>NUCLEOTIDE SEQUENCE</scope>
    <source>
        <strain evidence="9">HR02</strain>
    </source>
</reference>
<keyword evidence="2" id="KW-0963">Cytoplasm</keyword>
<evidence type="ECO:0000256" key="5">
    <source>
        <dbReference type="ARBA" id="ARBA00022737"/>
    </source>
</evidence>
<dbReference type="InterPro" id="IPR001680">
    <property type="entry name" value="WD40_rpt"/>
</dbReference>
<evidence type="ECO:0000256" key="4">
    <source>
        <dbReference type="ARBA" id="ARBA00022694"/>
    </source>
</evidence>
<dbReference type="PROSITE" id="PS50294">
    <property type="entry name" value="WD_REPEATS_REGION"/>
    <property type="match status" value="1"/>
</dbReference>
<gene>
    <name evidence="9" type="ORF">HRG_06540</name>
</gene>
<dbReference type="SUPFAM" id="SSF50998">
    <property type="entry name" value="Quinoprotein alcohol dehydrogenase-like"/>
    <property type="match status" value="1"/>
</dbReference>
<evidence type="ECO:0000313" key="10">
    <source>
        <dbReference type="Proteomes" id="UP000824596"/>
    </source>
</evidence>
<evidence type="ECO:0000256" key="3">
    <source>
        <dbReference type="ARBA" id="ARBA00022574"/>
    </source>
</evidence>
<dbReference type="InterPro" id="IPR019775">
    <property type="entry name" value="WD40_repeat_CS"/>
</dbReference>
<dbReference type="RefSeq" id="XP_044719951.1">
    <property type="nucleotide sequence ID" value="XM_044865011.1"/>
</dbReference>
<keyword evidence="5" id="KW-0677">Repeat</keyword>
<feature type="repeat" description="WD" evidence="7">
    <location>
        <begin position="236"/>
        <end position="285"/>
    </location>
</feature>
<evidence type="ECO:0000256" key="6">
    <source>
        <dbReference type="ARBA" id="ARBA00038255"/>
    </source>
</evidence>
<feature type="repeat" description="WD" evidence="7">
    <location>
        <begin position="799"/>
        <end position="819"/>
    </location>
</feature>
<dbReference type="InterPro" id="IPR011047">
    <property type="entry name" value="Quinoprotein_ADH-like_sf"/>
</dbReference>
<dbReference type="PANTHER" id="PTHR14344:SF3">
    <property type="entry name" value="WD REPEAT-CONTAINING PROTEIN 6"/>
    <property type="match status" value="1"/>
</dbReference>
<dbReference type="AlphaFoldDB" id="A0A9P8MUL2"/>
<dbReference type="SMART" id="SM00320">
    <property type="entry name" value="WD40"/>
    <property type="match status" value="8"/>
</dbReference>
<evidence type="ECO:0000313" key="9">
    <source>
        <dbReference type="EMBL" id="KAH0962438.1"/>
    </source>
</evidence>
<dbReference type="EMBL" id="JAIZPD010000006">
    <property type="protein sequence ID" value="KAH0962438.1"/>
    <property type="molecule type" value="Genomic_DNA"/>
</dbReference>
<dbReference type="InterPro" id="IPR015943">
    <property type="entry name" value="WD40/YVTN_repeat-like_dom_sf"/>
</dbReference>
<dbReference type="PROSITE" id="PS50082">
    <property type="entry name" value="WD_REPEATS_2"/>
    <property type="match status" value="2"/>
</dbReference>
<dbReference type="GO" id="GO:0030488">
    <property type="term" value="P:tRNA methylation"/>
    <property type="evidence" value="ECO:0007669"/>
    <property type="project" value="TreeGrafter"/>
</dbReference>
<evidence type="ECO:0000256" key="1">
    <source>
        <dbReference type="ARBA" id="ARBA00004496"/>
    </source>
</evidence>
<evidence type="ECO:0000256" key="7">
    <source>
        <dbReference type="PROSITE-ProRule" id="PRU00221"/>
    </source>
</evidence>
<keyword evidence="4" id="KW-0819">tRNA processing</keyword>
<name>A0A9P8MUL2_9HYPO</name>
<comment type="caution">
    <text evidence="9">The sequence shown here is derived from an EMBL/GenBank/DDBJ whole genome shotgun (WGS) entry which is preliminary data.</text>
</comment>
<organism evidence="9 10">
    <name type="scientific">Hirsutella rhossiliensis</name>
    <dbReference type="NCBI Taxonomy" id="111463"/>
    <lineage>
        <taxon>Eukaryota</taxon>
        <taxon>Fungi</taxon>
        <taxon>Dikarya</taxon>
        <taxon>Ascomycota</taxon>
        <taxon>Pezizomycotina</taxon>
        <taxon>Sordariomycetes</taxon>
        <taxon>Hypocreomycetidae</taxon>
        <taxon>Hypocreales</taxon>
        <taxon>Ophiocordycipitaceae</taxon>
        <taxon>Hirsutella</taxon>
    </lineage>
</organism>
<comment type="similarity">
    <text evidence="6">Belongs to the WD repeat WDR6 family.</text>
</comment>
<dbReference type="GO" id="GO:0005737">
    <property type="term" value="C:cytoplasm"/>
    <property type="evidence" value="ECO:0007669"/>
    <property type="project" value="UniProtKB-SubCell"/>
</dbReference>
<dbReference type="InterPro" id="IPR051973">
    <property type="entry name" value="tRNA_Anticodon_Mtase-Reg"/>
</dbReference>
<comment type="subcellular location">
    <subcellularLocation>
        <location evidence="1">Cytoplasm</location>
    </subcellularLocation>
</comment>
<feature type="compositionally biased region" description="Polar residues" evidence="8">
    <location>
        <begin position="280"/>
        <end position="305"/>
    </location>
</feature>
<accession>A0A9P8MUL2</accession>
<evidence type="ECO:0000256" key="2">
    <source>
        <dbReference type="ARBA" id="ARBA00022490"/>
    </source>
</evidence>
<evidence type="ECO:0000256" key="8">
    <source>
        <dbReference type="SAM" id="MobiDB-lite"/>
    </source>
</evidence>
<dbReference type="Gene3D" id="2.130.10.10">
    <property type="entry name" value="YVTN repeat-like/Quinoprotein amine dehydrogenase"/>
    <property type="match status" value="3"/>
</dbReference>
<dbReference type="PANTHER" id="PTHR14344">
    <property type="entry name" value="WD REPEAT PROTEIN"/>
    <property type="match status" value="1"/>
</dbReference>
<protein>
    <submittedName>
        <fullName evidence="9">WD domain, g-beta repeat domain-containing protein</fullName>
    </submittedName>
</protein>
<dbReference type="Proteomes" id="UP000824596">
    <property type="component" value="Unassembled WGS sequence"/>
</dbReference>
<keyword evidence="3 7" id="KW-0853">WD repeat</keyword>
<keyword evidence="10" id="KW-1185">Reference proteome</keyword>
<dbReference type="PROSITE" id="PS00678">
    <property type="entry name" value="WD_REPEATS_1"/>
    <property type="match status" value="1"/>
</dbReference>
<proteinExistence type="inferred from homology"/>
<dbReference type="Pfam" id="PF00400">
    <property type="entry name" value="WD40"/>
    <property type="match status" value="2"/>
</dbReference>
<dbReference type="SUPFAM" id="SSF101908">
    <property type="entry name" value="Putative isomerase YbhE"/>
    <property type="match status" value="1"/>
</dbReference>
<dbReference type="SUPFAM" id="SSF50978">
    <property type="entry name" value="WD40 repeat-like"/>
    <property type="match status" value="2"/>
</dbReference>
<dbReference type="OrthoDB" id="5594999at2759"/>
<feature type="region of interest" description="Disordered" evidence="8">
    <location>
        <begin position="278"/>
        <end position="306"/>
    </location>
</feature>